<dbReference type="EMBL" id="JBJHQH010000016">
    <property type="protein sequence ID" value="MFK9093643.1"/>
    <property type="molecule type" value="Genomic_DNA"/>
</dbReference>
<evidence type="ECO:0000313" key="2">
    <source>
        <dbReference type="EMBL" id="MFK9093643.1"/>
    </source>
</evidence>
<feature type="transmembrane region" description="Helical" evidence="1">
    <location>
        <begin position="41"/>
        <end position="59"/>
    </location>
</feature>
<reference evidence="2 3" key="1">
    <citation type="submission" date="2024-11" db="EMBL/GenBank/DDBJ databases">
        <authorList>
            <person name="Lucas J.A."/>
        </authorList>
    </citation>
    <scope>NUCLEOTIDE SEQUENCE [LARGE SCALE GENOMIC DNA]</scope>
    <source>
        <strain evidence="2 3">Z 5.4</strain>
    </source>
</reference>
<gene>
    <name evidence="2" type="ORF">ACJEBI_19435</name>
</gene>
<evidence type="ECO:0000313" key="3">
    <source>
        <dbReference type="Proteomes" id="UP001623041"/>
    </source>
</evidence>
<organism evidence="2 3">
    <name type="scientific">Bacillus salipaludis</name>
    <dbReference type="NCBI Taxonomy" id="2547811"/>
    <lineage>
        <taxon>Bacteria</taxon>
        <taxon>Bacillati</taxon>
        <taxon>Bacillota</taxon>
        <taxon>Bacilli</taxon>
        <taxon>Bacillales</taxon>
        <taxon>Bacillaceae</taxon>
        <taxon>Bacillus</taxon>
    </lineage>
</organism>
<name>A0ABW8RJH3_9BACI</name>
<keyword evidence="3" id="KW-1185">Reference proteome</keyword>
<comment type="caution">
    <text evidence="2">The sequence shown here is derived from an EMBL/GenBank/DDBJ whole genome shotgun (WGS) entry which is preliminary data.</text>
</comment>
<sequence length="98" mass="10711">MGGLAEIIEALFMIVLFVGIGLLFGIVGWKKKQYAKMYGGFGHFAGVLLSWVLSILVSLDDSSKGIAIMFFYPLFAGGGWLIGLHFGKEKDKHINSNL</sequence>
<accession>A0ABW8RJH3</accession>
<feature type="transmembrane region" description="Helical" evidence="1">
    <location>
        <begin position="65"/>
        <end position="86"/>
    </location>
</feature>
<protein>
    <submittedName>
        <fullName evidence="2">Uncharacterized protein</fullName>
    </submittedName>
</protein>
<dbReference type="RefSeq" id="WP_406582145.1">
    <property type="nucleotide sequence ID" value="NZ_JBJHQH010000016.1"/>
</dbReference>
<keyword evidence="1" id="KW-0472">Membrane</keyword>
<evidence type="ECO:0000256" key="1">
    <source>
        <dbReference type="SAM" id="Phobius"/>
    </source>
</evidence>
<feature type="transmembrane region" description="Helical" evidence="1">
    <location>
        <begin position="6"/>
        <end position="29"/>
    </location>
</feature>
<keyword evidence="1" id="KW-1133">Transmembrane helix</keyword>
<proteinExistence type="predicted"/>
<dbReference type="Proteomes" id="UP001623041">
    <property type="component" value="Unassembled WGS sequence"/>
</dbReference>
<keyword evidence="1" id="KW-0812">Transmembrane</keyword>